<accession>A0A2W4ZWH6</accession>
<evidence type="ECO:0000313" key="1">
    <source>
        <dbReference type="EMBL" id="PZO85427.1"/>
    </source>
</evidence>
<dbReference type="Proteomes" id="UP000249557">
    <property type="component" value="Unassembled WGS sequence"/>
</dbReference>
<comment type="caution">
    <text evidence="1">The sequence shown here is derived from an EMBL/GenBank/DDBJ whole genome shotgun (WGS) entry which is preliminary data.</text>
</comment>
<reference evidence="1 2" key="1">
    <citation type="submission" date="2017-08" db="EMBL/GenBank/DDBJ databases">
        <title>Infants hospitalized years apart are colonized by the same room-sourced microbial strains.</title>
        <authorList>
            <person name="Brooks B."/>
            <person name="Olm M.R."/>
            <person name="Firek B.A."/>
            <person name="Baker R."/>
            <person name="Thomas B.C."/>
            <person name="Morowitz M.J."/>
            <person name="Banfield J.F."/>
        </authorList>
    </citation>
    <scope>NUCLEOTIDE SEQUENCE [LARGE SCALE GENOMIC DNA]</scope>
    <source>
        <strain evidence="1">S2_018_000_R2_104</strain>
    </source>
</reference>
<dbReference type="EMBL" id="QFNK01000146">
    <property type="protein sequence ID" value="PZO85427.1"/>
    <property type="molecule type" value="Genomic_DNA"/>
</dbReference>
<dbReference type="AlphaFoldDB" id="A0A2W4ZWH6"/>
<name>A0A2W4ZWH6_9BACT</name>
<evidence type="ECO:0000313" key="2">
    <source>
        <dbReference type="Proteomes" id="UP000249557"/>
    </source>
</evidence>
<gene>
    <name evidence="1" type="ORF">DI626_07415</name>
</gene>
<proteinExistence type="predicted"/>
<sequence length="401" mass="46276">MNSRPSQQFPQAAQPVTRRRAPFSVAFEDMLRDVKFITMGLDDHANPTALNSREAALQTCFKNFLQKMNMPLAIKNFDALLEEKSGKDFLRGDGTINWLHEFIPLVMVMSLLKQGYNKGGFDLAELEPYGGLECMIISHLRHDSIEDFMSDKDDMMKEQMKFVGAIKAADPSYDTEKAEQIALQSIINIDLMTQKKELQSDGSYEKEDVVLYTYRMVSSEQANPIVFMLKQADVIHNFATLFGARKFSAERRLKRCNEREDMYGPRYDFTDAAKEKWKPFRRAISSLDGMMGVMLYPHFRYLQNVDLHYKKSYDIPVGIPRYIHGALNFKLPEIINPLHIFMKRLSQSVKPSEDAEKYGRLQNFMSEVMLPHLKNHSDRFSYLFKNEGQKPVPQHPAVATP</sequence>
<protein>
    <submittedName>
        <fullName evidence="1">Uncharacterized protein</fullName>
    </submittedName>
</protein>
<organism evidence="1 2">
    <name type="scientific">Micavibrio aeruginosavorus</name>
    <dbReference type="NCBI Taxonomy" id="349221"/>
    <lineage>
        <taxon>Bacteria</taxon>
        <taxon>Pseudomonadati</taxon>
        <taxon>Bdellovibrionota</taxon>
        <taxon>Bdellovibrionia</taxon>
        <taxon>Bdellovibrionales</taxon>
        <taxon>Pseudobdellovibrionaceae</taxon>
        <taxon>Micavibrio</taxon>
    </lineage>
</organism>